<comment type="caution">
    <text evidence="2">The sequence shown here is derived from an EMBL/GenBank/DDBJ whole genome shotgun (WGS) entry which is preliminary data.</text>
</comment>
<dbReference type="AlphaFoldDB" id="A0A7W8QP85"/>
<dbReference type="RefSeq" id="WP_184394418.1">
    <property type="nucleotide sequence ID" value="NZ_BAAAJD010000052.1"/>
</dbReference>
<dbReference type="EMBL" id="JACHDB010000001">
    <property type="protein sequence ID" value="MBB5434098.1"/>
    <property type="molecule type" value="Genomic_DNA"/>
</dbReference>
<sequence length="96" mass="10767">MKNGKEELPRKSREDLHRLIDSLPDRRVTEAYDTAKRNFLSPPARQPGTLPSFVGMIRSGDPDSAEKARRRLHEGEKDDEGNSERNASLTPVSPSP</sequence>
<evidence type="ECO:0000256" key="1">
    <source>
        <dbReference type="SAM" id="MobiDB-lite"/>
    </source>
</evidence>
<dbReference type="Proteomes" id="UP000572635">
    <property type="component" value="Unassembled WGS sequence"/>
</dbReference>
<feature type="compositionally biased region" description="Basic and acidic residues" evidence="1">
    <location>
        <begin position="60"/>
        <end position="83"/>
    </location>
</feature>
<evidence type="ECO:0000313" key="3">
    <source>
        <dbReference type="Proteomes" id="UP000572635"/>
    </source>
</evidence>
<evidence type="ECO:0000313" key="2">
    <source>
        <dbReference type="EMBL" id="MBB5434098.1"/>
    </source>
</evidence>
<protein>
    <submittedName>
        <fullName evidence="2">Uncharacterized protein</fullName>
    </submittedName>
</protein>
<accession>A0A7W8QP85</accession>
<reference evidence="2 3" key="1">
    <citation type="submission" date="2020-08" db="EMBL/GenBank/DDBJ databases">
        <title>Sequencing the genomes of 1000 actinobacteria strains.</title>
        <authorList>
            <person name="Klenk H.-P."/>
        </authorList>
    </citation>
    <scope>NUCLEOTIDE SEQUENCE [LARGE SCALE GENOMIC DNA]</scope>
    <source>
        <strain evidence="2 3">DSM 44551</strain>
    </source>
</reference>
<name>A0A7W8QP85_9ACTN</name>
<organism evidence="2 3">
    <name type="scientific">Nocardiopsis composta</name>
    <dbReference type="NCBI Taxonomy" id="157465"/>
    <lineage>
        <taxon>Bacteria</taxon>
        <taxon>Bacillati</taxon>
        <taxon>Actinomycetota</taxon>
        <taxon>Actinomycetes</taxon>
        <taxon>Streptosporangiales</taxon>
        <taxon>Nocardiopsidaceae</taxon>
        <taxon>Nocardiopsis</taxon>
    </lineage>
</organism>
<feature type="compositionally biased region" description="Polar residues" evidence="1">
    <location>
        <begin position="84"/>
        <end position="96"/>
    </location>
</feature>
<keyword evidence="3" id="KW-1185">Reference proteome</keyword>
<gene>
    <name evidence="2" type="ORF">HDA36_004182</name>
</gene>
<proteinExistence type="predicted"/>
<feature type="region of interest" description="Disordered" evidence="1">
    <location>
        <begin position="36"/>
        <end position="96"/>
    </location>
</feature>